<protein>
    <submittedName>
        <fullName evidence="15">TonB-dependent receptor</fullName>
    </submittedName>
</protein>
<dbReference type="InterPro" id="IPR000531">
    <property type="entry name" value="Beta-barrel_TonB"/>
</dbReference>
<keyword evidence="5 10" id="KW-0812">Transmembrane</keyword>
<evidence type="ECO:0000256" key="8">
    <source>
        <dbReference type="ARBA" id="ARBA00023170"/>
    </source>
</evidence>
<evidence type="ECO:0000259" key="13">
    <source>
        <dbReference type="Pfam" id="PF00593"/>
    </source>
</evidence>
<keyword evidence="7 10" id="KW-0472">Membrane</keyword>
<gene>
    <name evidence="15" type="ORF">PRZ01_01520</name>
</gene>
<feature type="chain" id="PRO_5047176892" evidence="12">
    <location>
        <begin position="25"/>
        <end position="953"/>
    </location>
</feature>
<dbReference type="Proteomes" id="UP001219862">
    <property type="component" value="Unassembled WGS sequence"/>
</dbReference>
<evidence type="ECO:0000313" key="15">
    <source>
        <dbReference type="EMBL" id="MDC8783867.1"/>
    </source>
</evidence>
<feature type="domain" description="TonB-dependent receptor-like beta-barrel" evidence="13">
    <location>
        <begin position="417"/>
        <end position="911"/>
    </location>
</feature>
<comment type="similarity">
    <text evidence="2 10 11">Belongs to the TonB-dependent receptor family.</text>
</comment>
<keyword evidence="6 11" id="KW-0798">TonB box</keyword>
<name>A0ABT5KM08_9BURK</name>
<feature type="domain" description="TonB-dependent receptor plug" evidence="14">
    <location>
        <begin position="43"/>
        <end position="161"/>
    </location>
</feature>
<keyword evidence="9 10" id="KW-0998">Cell outer membrane</keyword>
<dbReference type="InterPro" id="IPR037066">
    <property type="entry name" value="Plug_dom_sf"/>
</dbReference>
<evidence type="ECO:0000256" key="12">
    <source>
        <dbReference type="SAM" id="SignalP"/>
    </source>
</evidence>
<dbReference type="Pfam" id="PF07715">
    <property type="entry name" value="Plug"/>
    <property type="match status" value="1"/>
</dbReference>
<evidence type="ECO:0000256" key="1">
    <source>
        <dbReference type="ARBA" id="ARBA00004571"/>
    </source>
</evidence>
<keyword evidence="12" id="KW-0732">Signal</keyword>
<dbReference type="RefSeq" id="WP_273594975.1">
    <property type="nucleotide sequence ID" value="NZ_JAQQXS010000001.1"/>
</dbReference>
<dbReference type="PANTHER" id="PTHR47234:SF2">
    <property type="entry name" value="TONB-DEPENDENT RECEPTOR"/>
    <property type="match status" value="1"/>
</dbReference>
<accession>A0ABT5KM08</accession>
<dbReference type="InterPro" id="IPR039426">
    <property type="entry name" value="TonB-dep_rcpt-like"/>
</dbReference>
<dbReference type="PANTHER" id="PTHR47234">
    <property type="match status" value="1"/>
</dbReference>
<dbReference type="EMBL" id="JAQQXS010000001">
    <property type="protein sequence ID" value="MDC8783867.1"/>
    <property type="molecule type" value="Genomic_DNA"/>
</dbReference>
<dbReference type="InterPro" id="IPR012910">
    <property type="entry name" value="Plug_dom"/>
</dbReference>
<dbReference type="SUPFAM" id="SSF56935">
    <property type="entry name" value="Porins"/>
    <property type="match status" value="1"/>
</dbReference>
<comment type="caution">
    <text evidence="15">The sequence shown here is derived from an EMBL/GenBank/DDBJ whole genome shotgun (WGS) entry which is preliminary data.</text>
</comment>
<keyword evidence="16" id="KW-1185">Reference proteome</keyword>
<sequence>MFKKTPVVAGVLLALSGVTTLVSAQTTLERVEVTGSSVKRIESETALPITVLKKSDIARTGATNVTDLLQKLPAMQNSTNEGSAVGGETFGFAGISIHNIGETRTLVLLNGHRISKFGGQTVTGSLNAIDLNTLPISAIERVEILTDGASALYGADAVAGVVNFITVRNSTEGTINAGVSLPTHAGAEEKRISLTKGFGNFEADGFNVNVALSYDKRGTLAATQRDFAKTGLVTHTDSDGILLGVPTANATSKRSVPANLNLYDADGNQLTRINPTLAATGACPAYHVKSGNSCRYDFTSQLEIYPDRERTNGYVTFDKKLGDDIKWSTELLVSHTKSTSRIAPPPGELPVQVGSAAYNTAIALAASKGYFPIGTAGVDAAHAFDPTTMDANLRFTELGKRTNVNEIDLTHFVTGVEGSFSGWDYSTSFTHSENTVKDTFGGGYASVSGVAAATFTEFNPFLPFGAQSAAGQKAIDGAKLSGYWNGGKSTLQSLNGQASHDLGKLDGGTMQIGLGFSLQREKLDSRPGDVLAGRVTYKTDANNQPCAASGLPCVGTAIDQRFGDSGITPAYNATRDTQGVFSELVMPFTKSLEVTASGRFDHTSDFGNTTNGKLAVRYQPVKELLVRGSVGTGYLAPSIAQVNAPKQNYGVTAGAYSCTDGSAAATALQALATAKGLLCDDGAQFQQYAMGYKNLKPETSHQFTFGALWEPTADYSFGADYWAVYISDSIGSKTEQVVFADPNKYASNFTDFVDPLTGKKLLAVIFPNENLGKSITSGIDFSLRGRFKLAGGKLTSNLNATYLLVSKAQQEVGGAYLSDIENKDQTGSVSFRWQGRWINTFDLGDWSNTATVNFKSGYNDSAVDAAVKSGPNIGTTRSGYRQPVPWFYTLDLTSTYAVNKSFSLTGGVLNLFDRNPPFVFSQAGTSRGQEVGWDGRYYDPRGRTIFANASYKF</sequence>
<dbReference type="InterPro" id="IPR036942">
    <property type="entry name" value="Beta-barrel_TonB_sf"/>
</dbReference>
<evidence type="ECO:0000256" key="2">
    <source>
        <dbReference type="ARBA" id="ARBA00009810"/>
    </source>
</evidence>
<organism evidence="15 16">
    <name type="scientific">Roseateles koreensis</name>
    <dbReference type="NCBI Taxonomy" id="2987526"/>
    <lineage>
        <taxon>Bacteria</taxon>
        <taxon>Pseudomonadati</taxon>
        <taxon>Pseudomonadota</taxon>
        <taxon>Betaproteobacteria</taxon>
        <taxon>Burkholderiales</taxon>
        <taxon>Sphaerotilaceae</taxon>
        <taxon>Roseateles</taxon>
    </lineage>
</organism>
<feature type="signal peptide" evidence="12">
    <location>
        <begin position="1"/>
        <end position="24"/>
    </location>
</feature>
<keyword evidence="3 10" id="KW-0813">Transport</keyword>
<comment type="subcellular location">
    <subcellularLocation>
        <location evidence="1 10">Cell outer membrane</location>
        <topology evidence="1 10">Multi-pass membrane protein</topology>
    </subcellularLocation>
</comment>
<proteinExistence type="inferred from homology"/>
<evidence type="ECO:0000256" key="10">
    <source>
        <dbReference type="PROSITE-ProRule" id="PRU01360"/>
    </source>
</evidence>
<evidence type="ECO:0000259" key="14">
    <source>
        <dbReference type="Pfam" id="PF07715"/>
    </source>
</evidence>
<evidence type="ECO:0000256" key="3">
    <source>
        <dbReference type="ARBA" id="ARBA00022448"/>
    </source>
</evidence>
<evidence type="ECO:0000256" key="6">
    <source>
        <dbReference type="ARBA" id="ARBA00023077"/>
    </source>
</evidence>
<dbReference type="PROSITE" id="PS52016">
    <property type="entry name" value="TONB_DEPENDENT_REC_3"/>
    <property type="match status" value="1"/>
</dbReference>
<dbReference type="Gene3D" id="2.40.170.20">
    <property type="entry name" value="TonB-dependent receptor, beta-barrel domain"/>
    <property type="match status" value="1"/>
</dbReference>
<evidence type="ECO:0000313" key="16">
    <source>
        <dbReference type="Proteomes" id="UP001219862"/>
    </source>
</evidence>
<evidence type="ECO:0000256" key="11">
    <source>
        <dbReference type="RuleBase" id="RU003357"/>
    </source>
</evidence>
<dbReference type="Pfam" id="PF00593">
    <property type="entry name" value="TonB_dep_Rec_b-barrel"/>
    <property type="match status" value="1"/>
</dbReference>
<evidence type="ECO:0000256" key="5">
    <source>
        <dbReference type="ARBA" id="ARBA00022692"/>
    </source>
</evidence>
<keyword evidence="8 15" id="KW-0675">Receptor</keyword>
<evidence type="ECO:0000256" key="9">
    <source>
        <dbReference type="ARBA" id="ARBA00023237"/>
    </source>
</evidence>
<keyword evidence="4 10" id="KW-1134">Transmembrane beta strand</keyword>
<evidence type="ECO:0000256" key="4">
    <source>
        <dbReference type="ARBA" id="ARBA00022452"/>
    </source>
</evidence>
<dbReference type="Gene3D" id="2.170.130.10">
    <property type="entry name" value="TonB-dependent receptor, plug domain"/>
    <property type="match status" value="1"/>
</dbReference>
<reference evidence="15 16" key="1">
    <citation type="submission" date="2022-10" db="EMBL/GenBank/DDBJ databases">
        <title>paucibacter sp. hw8 Genome sequencing.</title>
        <authorList>
            <person name="Park S."/>
        </authorList>
    </citation>
    <scope>NUCLEOTIDE SEQUENCE [LARGE SCALE GENOMIC DNA]</scope>
    <source>
        <strain evidence="16">hw8</strain>
    </source>
</reference>
<evidence type="ECO:0000256" key="7">
    <source>
        <dbReference type="ARBA" id="ARBA00023136"/>
    </source>
</evidence>